<evidence type="ECO:0000256" key="10">
    <source>
        <dbReference type="ARBA" id="ARBA00048540"/>
    </source>
</evidence>
<dbReference type="GO" id="GO:0016740">
    <property type="term" value="F:transferase activity"/>
    <property type="evidence" value="ECO:0007669"/>
    <property type="project" value="UniProtKB-KW"/>
</dbReference>
<keyword evidence="8" id="KW-0460">Magnesium</keyword>
<dbReference type="PANTHER" id="PTHR30040:SF2">
    <property type="entry name" value="FAD:PROTEIN FMN TRANSFERASE"/>
    <property type="match status" value="1"/>
</dbReference>
<keyword evidence="4" id="KW-0285">Flavoprotein</keyword>
<evidence type="ECO:0000256" key="1">
    <source>
        <dbReference type="ARBA" id="ARBA00001946"/>
    </source>
</evidence>
<feature type="compositionally biased region" description="Low complexity" evidence="11">
    <location>
        <begin position="364"/>
        <end position="373"/>
    </location>
</feature>
<keyword evidence="7" id="KW-0274">FAD</keyword>
<evidence type="ECO:0000256" key="7">
    <source>
        <dbReference type="ARBA" id="ARBA00022827"/>
    </source>
</evidence>
<organism evidence="12 13">
    <name type="scientific">Bifidobacterium callitrichos</name>
    <dbReference type="NCBI Taxonomy" id="762209"/>
    <lineage>
        <taxon>Bacteria</taxon>
        <taxon>Bacillati</taxon>
        <taxon>Actinomycetota</taxon>
        <taxon>Actinomycetes</taxon>
        <taxon>Bifidobacteriales</taxon>
        <taxon>Bifidobacteriaceae</taxon>
        <taxon>Bifidobacterium</taxon>
    </lineage>
</organism>
<evidence type="ECO:0000256" key="6">
    <source>
        <dbReference type="ARBA" id="ARBA00022723"/>
    </source>
</evidence>
<dbReference type="SUPFAM" id="SSF143631">
    <property type="entry name" value="ApbE-like"/>
    <property type="match status" value="3"/>
</dbReference>
<feature type="compositionally biased region" description="Polar residues" evidence="11">
    <location>
        <begin position="511"/>
        <end position="540"/>
    </location>
</feature>
<evidence type="ECO:0000256" key="8">
    <source>
        <dbReference type="ARBA" id="ARBA00022842"/>
    </source>
</evidence>
<evidence type="ECO:0000256" key="11">
    <source>
        <dbReference type="SAM" id="MobiDB-lite"/>
    </source>
</evidence>
<dbReference type="Pfam" id="PF02424">
    <property type="entry name" value="ApbE"/>
    <property type="match status" value="2"/>
</dbReference>
<feature type="region of interest" description="Disordered" evidence="11">
    <location>
        <begin position="364"/>
        <end position="384"/>
    </location>
</feature>
<evidence type="ECO:0000256" key="5">
    <source>
        <dbReference type="ARBA" id="ARBA00022679"/>
    </source>
</evidence>
<evidence type="ECO:0000256" key="4">
    <source>
        <dbReference type="ARBA" id="ARBA00022630"/>
    </source>
</evidence>
<dbReference type="Gene3D" id="3.10.520.10">
    <property type="entry name" value="ApbE-like domains"/>
    <property type="match status" value="1"/>
</dbReference>
<keyword evidence="5" id="KW-0808">Transferase</keyword>
<dbReference type="EC" id="2.7.1.180" evidence="2"/>
<dbReference type="Proteomes" id="UP000326060">
    <property type="component" value="Unassembled WGS sequence"/>
</dbReference>
<reference evidence="12 13" key="1">
    <citation type="journal article" date="2019" name="Syst. Appl. Microbiol.">
        <title>Characterization of Bifidobacterium species in feaces of the Egyptian fruit bat: Description of B. vespertilionis sp. nov. and B. rousetti sp. nov.</title>
        <authorList>
            <person name="Modesto M."/>
            <person name="Satti M."/>
            <person name="Watanabe K."/>
            <person name="Puglisi E."/>
            <person name="Morelli L."/>
            <person name="Huang C.-H."/>
            <person name="Liou J.-S."/>
            <person name="Miyashita M."/>
            <person name="Tamura T."/>
            <person name="Saito S."/>
            <person name="Mori K."/>
            <person name="Huang L."/>
            <person name="Sciavilla P."/>
            <person name="Sandri C."/>
            <person name="Spiezio C."/>
            <person name="Vitali F."/>
            <person name="Cavalieri D."/>
            <person name="Perpetuini G."/>
            <person name="Tofalo R."/>
            <person name="Bonetti A."/>
            <person name="Arita M."/>
            <person name="Mattarelli P."/>
        </authorList>
    </citation>
    <scope>NUCLEOTIDE SEQUENCE [LARGE SCALE GENOMIC DNA]</scope>
    <source>
        <strain evidence="12 13">RST27</strain>
    </source>
</reference>
<evidence type="ECO:0000256" key="2">
    <source>
        <dbReference type="ARBA" id="ARBA00011955"/>
    </source>
</evidence>
<dbReference type="EMBL" id="RZJP01000004">
    <property type="protein sequence ID" value="KAA8815457.1"/>
    <property type="molecule type" value="Genomic_DNA"/>
</dbReference>
<feature type="region of interest" description="Disordered" evidence="11">
    <location>
        <begin position="511"/>
        <end position="541"/>
    </location>
</feature>
<name>A0A5M9ZAS6_9BIFI</name>
<proteinExistence type="predicted"/>
<protein>
    <recommendedName>
        <fullName evidence="3">FAD:protein FMN transferase</fullName>
        <ecNumber evidence="2">2.7.1.180</ecNumber>
    </recommendedName>
    <alternativeName>
        <fullName evidence="9">Flavin transferase</fullName>
    </alternativeName>
</protein>
<sequence length="596" mass="63918">MPSTHPCAGAQRSVLTQCQSYHGRPRPHPTSPAQSKTILDQWTWRLRSPCRHLAGVLSTTAVSRRTKRWKMAEFPHSSIQTIRLVLSLCAKRRFRLRKRLRLFTKRSLFPPPNPLTMRRMSTPAPHTMAFPHALGTGLLIQSPLDPDGFAVDDSPSSASIPAQRGISNYDAIDILIDEYEQALSRFRMHSLVDEMRRAAHGGSFDFPDWAGPLFDLYDALAHATDGAIDPCIGEDLIRLGYDARYSFHLSPDTLAPADSGTGKRAGGGNLAGDAIGDHRHPAKSPVAAETVSASPAAANGWNLGSMHGRATWREDVERRGPGGTTLVTRRPVALDFGACGKGYLVDLIAQRFLGEHTGIVLSQSDGGASADSGPTKAGQSDDAGSRYVIDAGGDLLVRSPDKPLTIALEDPTNTENAVGTAQVGAGAFCASSPSRRHWEAAGHRLHHLLNAVDGLPENDVAATWVYVPMSAHAAADRPISIDFPTALADGVATALFTTPANQLHKRLTEYTASQRDSQGTPHNTPYDTPYGNTPHGTPSNAARAVTPKHIAVPSAPPEPNATCATTPNYAAFECAVLNSDRTVVRSAGFPGDFFIR</sequence>
<keyword evidence="6" id="KW-0479">Metal-binding</keyword>
<evidence type="ECO:0000256" key="3">
    <source>
        <dbReference type="ARBA" id="ARBA00016337"/>
    </source>
</evidence>
<dbReference type="PANTHER" id="PTHR30040">
    <property type="entry name" value="THIAMINE BIOSYNTHESIS LIPOPROTEIN APBE"/>
    <property type="match status" value="1"/>
</dbReference>
<evidence type="ECO:0000313" key="12">
    <source>
        <dbReference type="EMBL" id="KAA8815457.1"/>
    </source>
</evidence>
<gene>
    <name evidence="12" type="ORF">EMB92_09775</name>
</gene>
<comment type="catalytic activity">
    <reaction evidence="10">
        <text>L-threonyl-[protein] + FAD = FMN-L-threonyl-[protein] + AMP + H(+)</text>
        <dbReference type="Rhea" id="RHEA:36847"/>
        <dbReference type="Rhea" id="RHEA-COMP:11060"/>
        <dbReference type="Rhea" id="RHEA-COMP:11061"/>
        <dbReference type="ChEBI" id="CHEBI:15378"/>
        <dbReference type="ChEBI" id="CHEBI:30013"/>
        <dbReference type="ChEBI" id="CHEBI:57692"/>
        <dbReference type="ChEBI" id="CHEBI:74257"/>
        <dbReference type="ChEBI" id="CHEBI:456215"/>
        <dbReference type="EC" id="2.7.1.180"/>
    </reaction>
</comment>
<dbReference type="InterPro" id="IPR024932">
    <property type="entry name" value="ApbE"/>
</dbReference>
<accession>A0A5M9ZAS6</accession>
<feature type="region of interest" description="Disordered" evidence="11">
    <location>
        <begin position="256"/>
        <end position="291"/>
    </location>
</feature>
<comment type="caution">
    <text evidence="12">The sequence shown here is derived from an EMBL/GenBank/DDBJ whole genome shotgun (WGS) entry which is preliminary data.</text>
</comment>
<evidence type="ECO:0000256" key="9">
    <source>
        <dbReference type="ARBA" id="ARBA00031306"/>
    </source>
</evidence>
<evidence type="ECO:0000313" key="13">
    <source>
        <dbReference type="Proteomes" id="UP000326060"/>
    </source>
</evidence>
<dbReference type="AlphaFoldDB" id="A0A5M9ZAS6"/>
<dbReference type="InterPro" id="IPR003374">
    <property type="entry name" value="ApbE-like_sf"/>
</dbReference>
<comment type="cofactor">
    <cofactor evidence="1">
        <name>Mg(2+)</name>
        <dbReference type="ChEBI" id="CHEBI:18420"/>
    </cofactor>
</comment>
<dbReference type="GO" id="GO:0046872">
    <property type="term" value="F:metal ion binding"/>
    <property type="evidence" value="ECO:0007669"/>
    <property type="project" value="UniProtKB-KW"/>
</dbReference>